<dbReference type="EMBL" id="BLAU01000001">
    <property type="protein sequence ID" value="GET22736.1"/>
    <property type="molecule type" value="Genomic_DNA"/>
</dbReference>
<dbReference type="PANTHER" id="PTHR43736">
    <property type="entry name" value="ADP-RIBOSE PYROPHOSPHATASE"/>
    <property type="match status" value="1"/>
</dbReference>
<dbReference type="OrthoDB" id="9786141at2"/>
<comment type="caution">
    <text evidence="3">The sequence shown here is derived from an EMBL/GenBank/DDBJ whole genome shotgun (WGS) entry which is preliminary data.</text>
</comment>
<dbReference type="InterPro" id="IPR000086">
    <property type="entry name" value="NUDIX_hydrolase_dom"/>
</dbReference>
<evidence type="ECO:0000313" key="2">
    <source>
        <dbReference type="EMBL" id="GET22736.1"/>
    </source>
</evidence>
<evidence type="ECO:0000313" key="4">
    <source>
        <dbReference type="Proteomes" id="UP000240621"/>
    </source>
</evidence>
<dbReference type="Gene3D" id="3.90.79.10">
    <property type="entry name" value="Nucleoside Triphosphate Pyrophosphohydrolase"/>
    <property type="match status" value="1"/>
</dbReference>
<sequence>MPYTDKEKFHLAVDCVIFGFDGEHLNLLLYKRDFEPEKGGWSLMGGFLQKEETLDDAAYRVLARITGMRDIYMEQLSAFSEIDRDPAARVVSMAYYSLINIQDYREDLLKKHGAQWFSINEIPNLVFDHSEIVDKALRRLKRRAKYQPIGFELLPETFTITQLRLLYEAIYQEKLEPANFRRKIISMNLLDRLPIKDMSNSKKGAYLYAFNKERYEEYEANGFSFEL</sequence>
<dbReference type="SUPFAM" id="SSF55811">
    <property type="entry name" value="Nudix"/>
    <property type="match status" value="1"/>
</dbReference>
<dbReference type="InterPro" id="IPR054105">
    <property type="entry name" value="WHD_NrtR"/>
</dbReference>
<reference evidence="3 4" key="1">
    <citation type="submission" date="2018-03" db="EMBL/GenBank/DDBJ databases">
        <title>Genomic Encyclopedia of Archaeal and Bacterial Type Strains, Phase II (KMG-II): from individual species to whole genera.</title>
        <authorList>
            <person name="Goeker M."/>
        </authorList>
    </citation>
    <scope>NUCLEOTIDE SEQUENCE [LARGE SCALE GENOMIC DNA]</scope>
    <source>
        <strain evidence="3 4">DSM 27267</strain>
    </source>
</reference>
<dbReference type="AlphaFoldDB" id="A0A2P8C689"/>
<dbReference type="Gene3D" id="1.10.10.10">
    <property type="entry name" value="Winged helix-like DNA-binding domain superfamily/Winged helix DNA-binding domain"/>
    <property type="match status" value="1"/>
</dbReference>
<evidence type="ECO:0000313" key="5">
    <source>
        <dbReference type="Proteomes" id="UP000396862"/>
    </source>
</evidence>
<dbReference type="Proteomes" id="UP000396862">
    <property type="component" value="Unassembled WGS sequence"/>
</dbReference>
<organism evidence="3 4">
    <name type="scientific">Prolixibacter denitrificans</name>
    <dbReference type="NCBI Taxonomy" id="1541063"/>
    <lineage>
        <taxon>Bacteria</taxon>
        <taxon>Pseudomonadati</taxon>
        <taxon>Bacteroidota</taxon>
        <taxon>Bacteroidia</taxon>
        <taxon>Marinilabiliales</taxon>
        <taxon>Prolixibacteraceae</taxon>
        <taxon>Prolixibacter</taxon>
    </lineage>
</organism>
<dbReference type="PANTHER" id="PTHR43736:SF4">
    <property type="entry name" value="SLR1690 PROTEIN"/>
    <property type="match status" value="1"/>
</dbReference>
<dbReference type="CDD" id="cd18873">
    <property type="entry name" value="NUDIX_NadM_like"/>
    <property type="match status" value="1"/>
</dbReference>
<reference evidence="2 5" key="2">
    <citation type="submission" date="2019-10" db="EMBL/GenBank/DDBJ databases">
        <title>Prolixibacter strains distinguished by the presence of nitrate reductase genes were adept at nitrate-dependent anaerobic corrosion of metallic iron and carbon steel.</title>
        <authorList>
            <person name="Iino T."/>
            <person name="Shono N."/>
            <person name="Ito K."/>
            <person name="Nakamura R."/>
            <person name="Sueoka K."/>
            <person name="Harayama S."/>
            <person name="Ohkuma M."/>
        </authorList>
    </citation>
    <scope>NUCLEOTIDE SEQUENCE [LARGE SCALE GENOMIC DNA]</scope>
    <source>
        <strain evidence="2 5">MIC1-1</strain>
    </source>
</reference>
<dbReference type="SUPFAM" id="SSF46785">
    <property type="entry name" value="Winged helix' DNA-binding domain"/>
    <property type="match status" value="1"/>
</dbReference>
<dbReference type="Pfam" id="PF00293">
    <property type="entry name" value="NUDIX"/>
    <property type="match status" value="1"/>
</dbReference>
<dbReference type="EMBL" id="PYGC01000015">
    <property type="protein sequence ID" value="PSK80486.1"/>
    <property type="molecule type" value="Genomic_DNA"/>
</dbReference>
<dbReference type="PROSITE" id="PS51462">
    <property type="entry name" value="NUDIX"/>
    <property type="match status" value="1"/>
</dbReference>
<name>A0A2P8C689_9BACT</name>
<gene>
    <name evidence="3" type="ORF">CLV93_11516</name>
    <name evidence="2" type="ORF">JCM18694_29820</name>
</gene>
<dbReference type="InterPro" id="IPR036388">
    <property type="entry name" value="WH-like_DNA-bd_sf"/>
</dbReference>
<keyword evidence="5" id="KW-1185">Reference proteome</keyword>
<evidence type="ECO:0000259" key="1">
    <source>
        <dbReference type="PROSITE" id="PS51462"/>
    </source>
</evidence>
<dbReference type="Pfam" id="PF21906">
    <property type="entry name" value="WHD_NrtR"/>
    <property type="match status" value="1"/>
</dbReference>
<dbReference type="InterPro" id="IPR015797">
    <property type="entry name" value="NUDIX_hydrolase-like_dom_sf"/>
</dbReference>
<accession>A0A2P8C689</accession>
<evidence type="ECO:0000313" key="3">
    <source>
        <dbReference type="EMBL" id="PSK80486.1"/>
    </source>
</evidence>
<dbReference type="InterPro" id="IPR036390">
    <property type="entry name" value="WH_DNA-bd_sf"/>
</dbReference>
<proteinExistence type="predicted"/>
<feature type="domain" description="Nudix hydrolase" evidence="1">
    <location>
        <begin position="8"/>
        <end position="141"/>
    </location>
</feature>
<dbReference type="RefSeq" id="WP_106543786.1">
    <property type="nucleotide sequence ID" value="NZ_BLAU01000001.1"/>
</dbReference>
<protein>
    <submittedName>
        <fullName evidence="3">ADP-ribose pyrophosphatase YjhB (NUDIX family)</fullName>
    </submittedName>
    <submittedName>
        <fullName evidence="2">DNA mismatch repair protein MutT</fullName>
    </submittedName>
</protein>
<dbReference type="Proteomes" id="UP000240621">
    <property type="component" value="Unassembled WGS sequence"/>
</dbReference>